<dbReference type="PANTHER" id="PTHR30629">
    <property type="entry name" value="PROPHAGE INTEGRASE"/>
    <property type="match status" value="1"/>
</dbReference>
<dbReference type="PANTHER" id="PTHR30629:SF2">
    <property type="entry name" value="PROPHAGE INTEGRASE INTS-RELATED"/>
    <property type="match status" value="1"/>
</dbReference>
<dbReference type="InterPro" id="IPR013762">
    <property type="entry name" value="Integrase-like_cat_sf"/>
</dbReference>
<dbReference type="GO" id="GO:0015074">
    <property type="term" value="P:DNA integration"/>
    <property type="evidence" value="ECO:0007669"/>
    <property type="project" value="UniProtKB-KW"/>
</dbReference>
<evidence type="ECO:0000256" key="1">
    <source>
        <dbReference type="ARBA" id="ARBA00008857"/>
    </source>
</evidence>
<dbReference type="AlphaFoldDB" id="A0A060HVV6"/>
<keyword evidence="2" id="KW-0229">DNA integration</keyword>
<dbReference type="InterPro" id="IPR011010">
    <property type="entry name" value="DNA_brk_join_enz"/>
</dbReference>
<dbReference type="GO" id="GO:0006310">
    <property type="term" value="P:DNA recombination"/>
    <property type="evidence" value="ECO:0007669"/>
    <property type="project" value="UniProtKB-KW"/>
</dbReference>
<dbReference type="InterPro" id="IPR038488">
    <property type="entry name" value="Integrase_DNA-bd_sf"/>
</dbReference>
<dbReference type="CDD" id="cd00801">
    <property type="entry name" value="INT_P4_C"/>
    <property type="match status" value="1"/>
</dbReference>
<dbReference type="EMBL" id="CP006986">
    <property type="protein sequence ID" value="AIC25707.1"/>
    <property type="molecule type" value="Genomic_DNA"/>
</dbReference>
<dbReference type="InterPro" id="IPR002104">
    <property type="entry name" value="Integrase_catalytic"/>
</dbReference>
<evidence type="ECO:0000313" key="7">
    <source>
        <dbReference type="Proteomes" id="UP000027180"/>
    </source>
</evidence>
<dbReference type="PROSITE" id="PS51898">
    <property type="entry name" value="TYR_RECOMBINASE"/>
    <property type="match status" value="1"/>
</dbReference>
<name>A0A060HVV6_RHIET</name>
<dbReference type="GO" id="GO:0003677">
    <property type="term" value="F:DNA binding"/>
    <property type="evidence" value="ECO:0007669"/>
    <property type="project" value="UniProtKB-KW"/>
</dbReference>
<dbReference type="Gene3D" id="1.10.150.130">
    <property type="match status" value="1"/>
</dbReference>
<accession>A0A060HVV6</accession>
<dbReference type="InterPro" id="IPR050808">
    <property type="entry name" value="Phage_Integrase"/>
</dbReference>
<dbReference type="Pfam" id="PF13356">
    <property type="entry name" value="Arm-DNA-bind_3"/>
    <property type="match status" value="1"/>
</dbReference>
<keyword evidence="4" id="KW-0233">DNA recombination</keyword>
<evidence type="ECO:0000256" key="4">
    <source>
        <dbReference type="ARBA" id="ARBA00023172"/>
    </source>
</evidence>
<dbReference type="Gene3D" id="1.10.443.10">
    <property type="entry name" value="Intergrase catalytic core"/>
    <property type="match status" value="1"/>
</dbReference>
<keyword evidence="3" id="KW-0238">DNA-binding</keyword>
<dbReference type="InterPro" id="IPR025166">
    <property type="entry name" value="Integrase_DNA_bind_dom"/>
</dbReference>
<sequence>MTKARSAFTAKWVEAVAATDKRQEVADPGMRGLYLVIQPRPGGAKSWAVRYKGHAKYTIGSVAAWKLADARKEAGRIMRAYDEGRDPRAEKKELLSDDNLVENVLAEFVKRHVKRKNRDSTAQAQQRYIDKELLPRWKGKHVATIRRRDIVTMLDDVVESGRPQAAVRLLALTRKFFNWAVGTGWLDASPCVGVPVPAPVVKRKRVLSDSELRWVWKGAEAIGWPFGPMVQLLILTGQRREEVAAASWPEFDLTGKEPGWTIPGGRAKNGNEQLVALAPTAVSILTNLPKVLGQSDFILSTNGETSISGYSRGKRRLDEAMMKIARSEVEESGNDPDEVKFEPFTLHDLRRTLATRLGDLGVAPHTVEAILNHARVGIAATYNHARYEKEKRDALLRWERHIKKIIAARPGSNVISFSKVMLRESGE</sequence>
<evidence type="ECO:0000313" key="6">
    <source>
        <dbReference type="EMBL" id="AIC25707.1"/>
    </source>
</evidence>
<dbReference type="KEGG" id="rei:IE4771_CH00546"/>
<dbReference type="InterPro" id="IPR010998">
    <property type="entry name" value="Integrase_recombinase_N"/>
</dbReference>
<evidence type="ECO:0000256" key="2">
    <source>
        <dbReference type="ARBA" id="ARBA00022908"/>
    </source>
</evidence>
<dbReference type="OrthoDB" id="7615137at2"/>
<evidence type="ECO:0000256" key="3">
    <source>
        <dbReference type="ARBA" id="ARBA00023125"/>
    </source>
</evidence>
<dbReference type="Proteomes" id="UP000027180">
    <property type="component" value="Chromosome"/>
</dbReference>
<protein>
    <submittedName>
        <fullName evidence="6">Phage integrase/recombinase family protein</fullName>
    </submittedName>
</protein>
<proteinExistence type="inferred from homology"/>
<comment type="similarity">
    <text evidence="1">Belongs to the 'phage' integrase family.</text>
</comment>
<dbReference type="HOGENOM" id="CLU_027562_0_4_5"/>
<dbReference type="Pfam" id="PF00589">
    <property type="entry name" value="Phage_integrase"/>
    <property type="match status" value="1"/>
</dbReference>
<dbReference type="RefSeq" id="WP_038686672.1">
    <property type="nucleotide sequence ID" value="NZ_CP006986.1"/>
</dbReference>
<evidence type="ECO:0000259" key="5">
    <source>
        <dbReference type="PROSITE" id="PS51898"/>
    </source>
</evidence>
<reference evidence="6 7" key="1">
    <citation type="submission" date="2013-12" db="EMBL/GenBank/DDBJ databases">
        <title>Complete genome sequence of Rhizobium etli bv. mimosae IE4771.</title>
        <authorList>
            <person name="Bustos P."/>
            <person name="Santamaria R.I."/>
            <person name="Lozano L."/>
            <person name="Ormeno-Orrillo E."/>
            <person name="Rogel M.A."/>
            <person name="Romero D."/>
            <person name="Cevallos M.A."/>
            <person name="Martinez-Romero E."/>
            <person name="Gonzalez V."/>
        </authorList>
    </citation>
    <scope>NUCLEOTIDE SEQUENCE [LARGE SCALE GENOMIC DNA]</scope>
    <source>
        <strain evidence="6 7">IE4771</strain>
    </source>
</reference>
<dbReference type="SUPFAM" id="SSF56349">
    <property type="entry name" value="DNA breaking-rejoining enzymes"/>
    <property type="match status" value="1"/>
</dbReference>
<dbReference type="Pfam" id="PF22022">
    <property type="entry name" value="Phage_int_M"/>
    <property type="match status" value="1"/>
</dbReference>
<organism evidence="6 7">
    <name type="scientific">Rhizobium etli bv. mimosae str. IE4771</name>
    <dbReference type="NCBI Taxonomy" id="1432050"/>
    <lineage>
        <taxon>Bacteria</taxon>
        <taxon>Pseudomonadati</taxon>
        <taxon>Pseudomonadota</taxon>
        <taxon>Alphaproteobacteria</taxon>
        <taxon>Hyphomicrobiales</taxon>
        <taxon>Rhizobiaceae</taxon>
        <taxon>Rhizobium/Agrobacterium group</taxon>
        <taxon>Rhizobium</taxon>
    </lineage>
</organism>
<feature type="domain" description="Tyr recombinase" evidence="5">
    <location>
        <begin position="202"/>
        <end position="396"/>
    </location>
</feature>
<gene>
    <name evidence="6" type="ORF">IE4771_CH00546</name>
</gene>
<dbReference type="Gene3D" id="3.30.160.390">
    <property type="entry name" value="Integrase, DNA-binding domain"/>
    <property type="match status" value="1"/>
</dbReference>
<dbReference type="InterPro" id="IPR053876">
    <property type="entry name" value="Phage_int_M"/>
</dbReference>